<dbReference type="Gramene" id="ABO98575">
    <property type="protein sequence ID" value="ABO98575"/>
    <property type="gene ID" value="OSTLU_9233"/>
</dbReference>
<dbReference type="InterPro" id="IPR002048">
    <property type="entry name" value="EF_hand_dom"/>
</dbReference>
<dbReference type="GO" id="GO:0005509">
    <property type="term" value="F:calcium ion binding"/>
    <property type="evidence" value="ECO:0007669"/>
    <property type="project" value="InterPro"/>
</dbReference>
<dbReference type="OrthoDB" id="26525at2759"/>
<evidence type="ECO:0000313" key="4">
    <source>
        <dbReference type="Proteomes" id="UP000001568"/>
    </source>
</evidence>
<dbReference type="STRING" id="436017.A4S4K6"/>
<dbReference type="Proteomes" id="UP000001568">
    <property type="component" value="Chromosome 11"/>
</dbReference>
<keyword evidence="4" id="KW-1185">Reference proteome</keyword>
<dbReference type="RefSeq" id="XP_001420282.1">
    <property type="nucleotide sequence ID" value="XM_001420245.1"/>
</dbReference>
<dbReference type="PROSITE" id="PS50222">
    <property type="entry name" value="EF_HAND_2"/>
    <property type="match status" value="2"/>
</dbReference>
<gene>
    <name evidence="3" type="ORF">OSTLU_9233</name>
</gene>
<dbReference type="PROSITE" id="PS00018">
    <property type="entry name" value="EF_HAND_1"/>
    <property type="match status" value="2"/>
</dbReference>
<dbReference type="EMBL" id="CP000591">
    <property type="protein sequence ID" value="ABO98575.1"/>
    <property type="molecule type" value="Genomic_DNA"/>
</dbReference>
<keyword evidence="1" id="KW-0106">Calcium</keyword>
<sequence length="75" mass="8507">LTASRIKADRQKGNLRSVFDEIDVNRDGKLCLAEFTQAYKKVDESLTDAQIAKLFRDADVDNSGTLDYDEFCEVM</sequence>
<dbReference type="CDD" id="cd00051">
    <property type="entry name" value="EFh"/>
    <property type="match status" value="1"/>
</dbReference>
<dbReference type="GeneID" id="5004350"/>
<dbReference type="InterPro" id="IPR011992">
    <property type="entry name" value="EF-hand-dom_pair"/>
</dbReference>
<dbReference type="SUPFAM" id="SSF47473">
    <property type="entry name" value="EF-hand"/>
    <property type="match status" value="1"/>
</dbReference>
<evidence type="ECO:0000256" key="1">
    <source>
        <dbReference type="ARBA" id="ARBA00022837"/>
    </source>
</evidence>
<dbReference type="AlphaFoldDB" id="A4S4K6"/>
<evidence type="ECO:0000313" key="3">
    <source>
        <dbReference type="EMBL" id="ABO98575.1"/>
    </source>
</evidence>
<organism evidence="3 4">
    <name type="scientific">Ostreococcus lucimarinus (strain CCE9901)</name>
    <dbReference type="NCBI Taxonomy" id="436017"/>
    <lineage>
        <taxon>Eukaryota</taxon>
        <taxon>Viridiplantae</taxon>
        <taxon>Chlorophyta</taxon>
        <taxon>Mamiellophyceae</taxon>
        <taxon>Mamiellales</taxon>
        <taxon>Bathycoccaceae</taxon>
        <taxon>Ostreococcus</taxon>
    </lineage>
</organism>
<dbReference type="HOGENOM" id="CLU_061288_22_5_1"/>
<feature type="non-terminal residue" evidence="3">
    <location>
        <position position="75"/>
    </location>
</feature>
<dbReference type="InterPro" id="IPR018247">
    <property type="entry name" value="EF_Hand_1_Ca_BS"/>
</dbReference>
<feature type="domain" description="EF-hand" evidence="2">
    <location>
        <begin position="10"/>
        <end position="45"/>
    </location>
</feature>
<name>A4S4K6_OSTLU</name>
<dbReference type="OMA" id="MYYVEAF"/>
<dbReference type="Gene3D" id="1.10.238.10">
    <property type="entry name" value="EF-hand"/>
    <property type="match status" value="1"/>
</dbReference>
<dbReference type="KEGG" id="olu:OSTLU_9233"/>
<protein>
    <recommendedName>
        <fullName evidence="2">EF-hand domain-containing protein</fullName>
    </recommendedName>
</protein>
<feature type="non-terminal residue" evidence="3">
    <location>
        <position position="1"/>
    </location>
</feature>
<dbReference type="Pfam" id="PF13499">
    <property type="entry name" value="EF-hand_7"/>
    <property type="match status" value="1"/>
</dbReference>
<accession>A4S4K6</accession>
<feature type="domain" description="EF-hand" evidence="2">
    <location>
        <begin position="46"/>
        <end position="75"/>
    </location>
</feature>
<dbReference type="SMART" id="SM00054">
    <property type="entry name" value="EFh"/>
    <property type="match status" value="2"/>
</dbReference>
<proteinExistence type="predicted"/>
<evidence type="ECO:0000259" key="2">
    <source>
        <dbReference type="PROSITE" id="PS50222"/>
    </source>
</evidence>
<reference evidence="3 4" key="1">
    <citation type="journal article" date="2007" name="Proc. Natl. Acad. Sci. U.S.A.">
        <title>The tiny eukaryote Ostreococcus provides genomic insights into the paradox of plankton speciation.</title>
        <authorList>
            <person name="Palenik B."/>
            <person name="Grimwood J."/>
            <person name="Aerts A."/>
            <person name="Rouze P."/>
            <person name="Salamov A."/>
            <person name="Putnam N."/>
            <person name="Dupont C."/>
            <person name="Jorgensen R."/>
            <person name="Derelle E."/>
            <person name="Rombauts S."/>
            <person name="Zhou K."/>
            <person name="Otillar R."/>
            <person name="Merchant S.S."/>
            <person name="Podell S."/>
            <person name="Gaasterland T."/>
            <person name="Napoli C."/>
            <person name="Gendler K."/>
            <person name="Manuell A."/>
            <person name="Tai V."/>
            <person name="Vallon O."/>
            <person name="Piganeau G."/>
            <person name="Jancek S."/>
            <person name="Heijde M."/>
            <person name="Jabbari K."/>
            <person name="Bowler C."/>
            <person name="Lohr M."/>
            <person name="Robbens S."/>
            <person name="Werner G."/>
            <person name="Dubchak I."/>
            <person name="Pazour G.J."/>
            <person name="Ren Q."/>
            <person name="Paulsen I."/>
            <person name="Delwiche C."/>
            <person name="Schmutz J."/>
            <person name="Rokhsar D."/>
            <person name="Van de Peer Y."/>
            <person name="Moreau H."/>
            <person name="Grigoriev I.V."/>
        </authorList>
    </citation>
    <scope>NUCLEOTIDE SEQUENCE [LARGE SCALE GENOMIC DNA]</scope>
    <source>
        <strain evidence="3 4">CCE9901</strain>
    </source>
</reference>